<reference evidence="11" key="1">
    <citation type="submission" date="2015-07" db="EMBL/GenBank/DDBJ databases">
        <authorList>
            <person name="Wibberg D."/>
        </authorList>
    </citation>
    <scope>NUCLEOTIDE SEQUENCE [LARGE SCALE GENOMIC DNA]</scope>
</reference>
<feature type="transmembrane region" description="Helical" evidence="9">
    <location>
        <begin position="54"/>
        <end position="82"/>
    </location>
</feature>
<name>A0A0K2ZL31_9XANT</name>
<protein>
    <recommendedName>
        <fullName evidence="8">Rod shape-determining protein MreD</fullName>
    </recommendedName>
</protein>
<keyword evidence="8" id="KW-0997">Cell inner membrane</keyword>
<feature type="transmembrane region" description="Helical" evidence="9">
    <location>
        <begin position="134"/>
        <end position="154"/>
    </location>
</feature>
<gene>
    <name evidence="10" type="ORF">XTALMG727_1405</name>
</gene>
<dbReference type="AlphaFoldDB" id="A0A0K2ZL31"/>
<evidence type="ECO:0000313" key="10">
    <source>
        <dbReference type="EMBL" id="CTP85647.1"/>
    </source>
</evidence>
<keyword evidence="3 8" id="KW-1003">Cell membrane</keyword>
<evidence type="ECO:0000313" key="11">
    <source>
        <dbReference type="Proteomes" id="UP000046187"/>
    </source>
</evidence>
<keyword evidence="11" id="KW-1185">Reference proteome</keyword>
<sequence length="162" mass="18035">MSRPRSKGWVLPVSVLLALLLGLLPLPLLLQPLRPYWLALVVAYWVIETPDTVGLGFAFAIGVVADLLYGGVFGEQALRLVILSFILQRFRARIRFFPMSQQALAIGGLLVNDRIVAAAVHLAVGEPTLPWNYWWAPLLGMALWPPLFVLLDALRLGRRSKK</sequence>
<keyword evidence="7 8" id="KW-0472">Membrane</keyword>
<comment type="function">
    <text evidence="8">Involved in formation of the rod shape of the cell. May also contribute to regulation of formation of penicillin-binding proteins.</text>
</comment>
<comment type="subcellular location">
    <subcellularLocation>
        <location evidence="8">Cell inner membrane</location>
    </subcellularLocation>
    <subcellularLocation>
        <location evidence="1">Cell membrane</location>
        <topology evidence="1">Multi-pass membrane protein</topology>
    </subcellularLocation>
</comment>
<dbReference type="GO" id="GO:0005886">
    <property type="term" value="C:plasma membrane"/>
    <property type="evidence" value="ECO:0007669"/>
    <property type="project" value="UniProtKB-SubCell"/>
</dbReference>
<evidence type="ECO:0000256" key="8">
    <source>
        <dbReference type="PIRNR" id="PIRNR018472"/>
    </source>
</evidence>
<evidence type="ECO:0000256" key="7">
    <source>
        <dbReference type="ARBA" id="ARBA00023136"/>
    </source>
</evidence>
<dbReference type="InterPro" id="IPR007227">
    <property type="entry name" value="Cell_shape_determining_MreD"/>
</dbReference>
<dbReference type="GO" id="GO:0008360">
    <property type="term" value="P:regulation of cell shape"/>
    <property type="evidence" value="ECO:0007669"/>
    <property type="project" value="UniProtKB-UniRule"/>
</dbReference>
<evidence type="ECO:0000256" key="4">
    <source>
        <dbReference type="ARBA" id="ARBA00022692"/>
    </source>
</evidence>
<dbReference type="Proteomes" id="UP000046187">
    <property type="component" value="Unassembled WGS sequence"/>
</dbReference>
<dbReference type="EMBL" id="CXOI01000020">
    <property type="protein sequence ID" value="CTP85647.1"/>
    <property type="molecule type" value="Genomic_DNA"/>
</dbReference>
<dbReference type="InterPro" id="IPR026034">
    <property type="entry name" value="MreD_proteobac"/>
</dbReference>
<dbReference type="PANTHER" id="PTHR37484">
    <property type="entry name" value="ROD SHAPE-DETERMINING PROTEIN MRED"/>
    <property type="match status" value="1"/>
</dbReference>
<evidence type="ECO:0000256" key="9">
    <source>
        <dbReference type="SAM" id="Phobius"/>
    </source>
</evidence>
<dbReference type="PIRSF" id="PIRSF018472">
    <property type="entry name" value="MreD_proteobac"/>
    <property type="match status" value="1"/>
</dbReference>
<proteinExistence type="inferred from homology"/>
<accession>A0A0K2ZL31</accession>
<dbReference type="NCBIfam" id="TIGR03426">
    <property type="entry name" value="shape_MreD"/>
    <property type="match status" value="1"/>
</dbReference>
<dbReference type="Pfam" id="PF04093">
    <property type="entry name" value="MreD"/>
    <property type="match status" value="1"/>
</dbReference>
<evidence type="ECO:0000256" key="6">
    <source>
        <dbReference type="ARBA" id="ARBA00022989"/>
    </source>
</evidence>
<keyword evidence="5 8" id="KW-0133">Cell shape</keyword>
<comment type="similarity">
    <text evidence="2 8">Belongs to the MreD family.</text>
</comment>
<evidence type="ECO:0000256" key="3">
    <source>
        <dbReference type="ARBA" id="ARBA00022475"/>
    </source>
</evidence>
<keyword evidence="6 9" id="KW-1133">Transmembrane helix</keyword>
<evidence type="ECO:0000256" key="5">
    <source>
        <dbReference type="ARBA" id="ARBA00022960"/>
    </source>
</evidence>
<dbReference type="PANTHER" id="PTHR37484:SF1">
    <property type="entry name" value="ROD SHAPE-DETERMINING PROTEIN MRED"/>
    <property type="match status" value="1"/>
</dbReference>
<evidence type="ECO:0000256" key="1">
    <source>
        <dbReference type="ARBA" id="ARBA00004651"/>
    </source>
</evidence>
<organism evidence="10 11">
    <name type="scientific">Xanthomonas graminis pv. arrhenatheri LMG 727</name>
    <dbReference type="NCBI Taxonomy" id="1195923"/>
    <lineage>
        <taxon>Bacteria</taxon>
        <taxon>Pseudomonadati</taxon>
        <taxon>Pseudomonadota</taxon>
        <taxon>Gammaproteobacteria</taxon>
        <taxon>Lysobacterales</taxon>
        <taxon>Lysobacteraceae</taxon>
        <taxon>Xanthomonas</taxon>
        <taxon>Xanthomonas translucens group</taxon>
        <taxon>Xanthomonas graminis</taxon>
    </lineage>
</organism>
<evidence type="ECO:0000256" key="2">
    <source>
        <dbReference type="ARBA" id="ARBA00007776"/>
    </source>
</evidence>
<keyword evidence="4 9" id="KW-0812">Transmembrane</keyword>
<feature type="transmembrane region" description="Helical" evidence="9">
    <location>
        <begin position="103"/>
        <end position="122"/>
    </location>
</feature>
<dbReference type="RefSeq" id="WP_053834811.1">
    <property type="nucleotide sequence ID" value="NZ_CXOI01000020.1"/>
</dbReference>